<protein>
    <submittedName>
        <fullName evidence="1">Unannotated protein</fullName>
    </submittedName>
</protein>
<reference evidence="1" key="1">
    <citation type="submission" date="2020-05" db="EMBL/GenBank/DDBJ databases">
        <authorList>
            <person name="Chiriac C."/>
            <person name="Salcher M."/>
            <person name="Ghai R."/>
            <person name="Kavagutti S V."/>
        </authorList>
    </citation>
    <scope>NUCLEOTIDE SEQUENCE</scope>
</reference>
<dbReference type="EMBL" id="CAFBLU010000019">
    <property type="protein sequence ID" value="CAB4878004.1"/>
    <property type="molecule type" value="Genomic_DNA"/>
</dbReference>
<organism evidence="1">
    <name type="scientific">freshwater metagenome</name>
    <dbReference type="NCBI Taxonomy" id="449393"/>
    <lineage>
        <taxon>unclassified sequences</taxon>
        <taxon>metagenomes</taxon>
        <taxon>ecological metagenomes</taxon>
    </lineage>
</organism>
<sequence>MSAFEALSRDLAADDPLLAAALVNDPTGEGEAPVALAIGPGTERAASDYSYGLEAIREGHLLHWGSARFLSTDDDDLALLAGDRLYAAGLERIAALGDAQTIAELSGLIMAAATARAEGLPAAAEAVWDASCARIGAGS</sequence>
<accession>A0A6J7EAU3</accession>
<evidence type="ECO:0000313" key="1">
    <source>
        <dbReference type="EMBL" id="CAB4878004.1"/>
    </source>
</evidence>
<gene>
    <name evidence="1" type="ORF">UFOPK3444_01140</name>
</gene>
<dbReference type="AlphaFoldDB" id="A0A6J7EAU3"/>
<proteinExistence type="predicted"/>
<name>A0A6J7EAU3_9ZZZZ</name>